<feature type="compositionally biased region" description="Gly residues" evidence="1">
    <location>
        <begin position="177"/>
        <end position="194"/>
    </location>
</feature>
<gene>
    <name evidence="5" type="ORF">ACFQ3F_19800</name>
</gene>
<feature type="region of interest" description="Disordered" evidence="1">
    <location>
        <begin position="79"/>
        <end position="157"/>
    </location>
</feature>
<feature type="compositionally biased region" description="Low complexity" evidence="1">
    <location>
        <begin position="195"/>
        <end position="205"/>
    </location>
</feature>
<feature type="compositionally biased region" description="Gly residues" evidence="1">
    <location>
        <begin position="122"/>
        <end position="135"/>
    </location>
</feature>
<dbReference type="PANTHER" id="PTHR34819">
    <property type="entry name" value="LARGE CYSTEINE-RICH PERIPLASMIC PROTEIN OMCB"/>
    <property type="match status" value="1"/>
</dbReference>
<keyword evidence="2" id="KW-0732">Signal</keyword>
<evidence type="ECO:0000259" key="4">
    <source>
        <dbReference type="Pfam" id="PF24346"/>
    </source>
</evidence>
<dbReference type="InterPro" id="IPR013783">
    <property type="entry name" value="Ig-like_fold"/>
</dbReference>
<dbReference type="InterPro" id="IPR006311">
    <property type="entry name" value="TAT_signal"/>
</dbReference>
<dbReference type="PROSITE" id="PS51318">
    <property type="entry name" value="TAT"/>
    <property type="match status" value="1"/>
</dbReference>
<evidence type="ECO:0000313" key="6">
    <source>
        <dbReference type="Proteomes" id="UP001597229"/>
    </source>
</evidence>
<feature type="domain" description="DUF7507" evidence="4">
    <location>
        <begin position="497"/>
        <end position="601"/>
    </location>
</feature>
<dbReference type="Pfam" id="PF01345">
    <property type="entry name" value="DUF11"/>
    <property type="match status" value="1"/>
</dbReference>
<dbReference type="InterPro" id="IPR001434">
    <property type="entry name" value="OmcB-like_DUF11"/>
</dbReference>
<organism evidence="5 6">
    <name type="scientific">Nocardioides ginsengisoli</name>
    <dbReference type="NCBI Taxonomy" id="363868"/>
    <lineage>
        <taxon>Bacteria</taxon>
        <taxon>Bacillati</taxon>
        <taxon>Actinomycetota</taxon>
        <taxon>Actinomycetes</taxon>
        <taxon>Propionibacteriales</taxon>
        <taxon>Nocardioidaceae</taxon>
        <taxon>Nocardioides</taxon>
    </lineage>
</organism>
<reference evidence="6" key="1">
    <citation type="journal article" date="2019" name="Int. J. Syst. Evol. Microbiol.">
        <title>The Global Catalogue of Microorganisms (GCM) 10K type strain sequencing project: providing services to taxonomists for standard genome sequencing and annotation.</title>
        <authorList>
            <consortium name="The Broad Institute Genomics Platform"/>
            <consortium name="The Broad Institute Genome Sequencing Center for Infectious Disease"/>
            <person name="Wu L."/>
            <person name="Ma J."/>
        </authorList>
    </citation>
    <scope>NUCLEOTIDE SEQUENCE [LARGE SCALE GENOMIC DNA]</scope>
    <source>
        <strain evidence="6">CCUG 52478</strain>
    </source>
</reference>
<keyword evidence="6" id="KW-1185">Reference proteome</keyword>
<name>A0ABW3W745_9ACTN</name>
<dbReference type="EMBL" id="JBHTLX010000023">
    <property type="protein sequence ID" value="MFD1250052.1"/>
    <property type="molecule type" value="Genomic_DNA"/>
</dbReference>
<evidence type="ECO:0000313" key="5">
    <source>
        <dbReference type="EMBL" id="MFD1250052.1"/>
    </source>
</evidence>
<evidence type="ECO:0000256" key="1">
    <source>
        <dbReference type="SAM" id="MobiDB-lite"/>
    </source>
</evidence>
<proteinExistence type="predicted"/>
<feature type="domain" description="DUF11" evidence="3">
    <location>
        <begin position="361"/>
        <end position="492"/>
    </location>
</feature>
<dbReference type="InterPro" id="IPR055354">
    <property type="entry name" value="DUF7507"/>
</dbReference>
<feature type="region of interest" description="Disordered" evidence="1">
    <location>
        <begin position="177"/>
        <end position="221"/>
    </location>
</feature>
<feature type="signal peptide" evidence="2">
    <location>
        <begin position="1"/>
        <end position="41"/>
    </location>
</feature>
<feature type="region of interest" description="Disordered" evidence="1">
    <location>
        <begin position="296"/>
        <end position="348"/>
    </location>
</feature>
<sequence>MKTKAPTHASRARVLRRAGLASLAVSAAILSPLGLPTTAQADPAPDAENTVLGVGDFSVTPAAGSCSAIVTIEGGNGGTAVATGTNDDDPDPDNPDQVGGGQGGRIRFRVPLSPTDVLTGVVGSGGSNGGIGGTSGSDAQTADHGGDGGVGTHRGGGGGGYTSFLRNGTLVALAGGGGGSGGGHNPDAGGGGHAGVVDGPGVHAGQEGAEGTDVDSVATAVPDSSPVTYTFSGGPGAGGAGGIDAAGAAGVHTVNTDLNGFAGSGRNGGQGGADGSADQGGGGGAGYFGGGGGASTDGNVSGGNPVRPIIGGGGGGGSSFFDDVDGASLIVPAPDSGEGLAPNGGQRNGTAEIEWVPCDYDLSVTKTASAKQFEAGVPVTFTVTVKNDGPQPMGIGDTVSITDDKAAGATLVRVIASSKTDAPITCDVAAGGVMTTGKLECSRPVGSSVRGLNVGETLVLTYRQTYADALPVVNTVSVTDRGNQANNTASASLEVAKPGLKLVKKANRTKVTRVGERITYTFRVRNTGNVVLHHVRIAEGAFSGKGTLAPKCDKLPAKELAPGKVLVCKATYRTTKGDLKRGSIVNTATASAVTPGSQPLVSAPATAVVKTKIKKSPLPGAPNTGARAS</sequence>
<dbReference type="Proteomes" id="UP001597229">
    <property type="component" value="Unassembled WGS sequence"/>
</dbReference>
<accession>A0ABW3W745</accession>
<comment type="caution">
    <text evidence="5">The sequence shown here is derived from an EMBL/GenBank/DDBJ whole genome shotgun (WGS) entry which is preliminary data.</text>
</comment>
<dbReference type="Gene3D" id="2.60.40.10">
    <property type="entry name" value="Immunoglobulins"/>
    <property type="match status" value="1"/>
</dbReference>
<evidence type="ECO:0000259" key="3">
    <source>
        <dbReference type="Pfam" id="PF01345"/>
    </source>
</evidence>
<protein>
    <submittedName>
        <fullName evidence="5">DUF11 domain-containing protein</fullName>
    </submittedName>
</protein>
<feature type="chain" id="PRO_5047266009" evidence="2">
    <location>
        <begin position="42"/>
        <end position="629"/>
    </location>
</feature>
<dbReference type="InterPro" id="IPR047589">
    <property type="entry name" value="DUF11_rpt"/>
</dbReference>
<evidence type="ECO:0000256" key="2">
    <source>
        <dbReference type="SAM" id="SignalP"/>
    </source>
</evidence>
<dbReference type="NCBIfam" id="TIGR01451">
    <property type="entry name" value="B_ant_repeat"/>
    <property type="match status" value="2"/>
</dbReference>
<dbReference type="RefSeq" id="WP_367921229.1">
    <property type="nucleotide sequence ID" value="NZ_BAABAC010000040.1"/>
</dbReference>
<dbReference type="Pfam" id="PF24346">
    <property type="entry name" value="DUF7507"/>
    <property type="match status" value="1"/>
</dbReference>
<dbReference type="PANTHER" id="PTHR34819:SF3">
    <property type="entry name" value="CELL SURFACE PROTEIN"/>
    <property type="match status" value="1"/>
</dbReference>
<feature type="compositionally biased region" description="Gly residues" evidence="1">
    <location>
        <begin position="147"/>
        <end position="157"/>
    </location>
</feature>
<dbReference type="InterPro" id="IPR051172">
    <property type="entry name" value="Chlamydia_OmcB"/>
</dbReference>